<evidence type="ECO:0000313" key="2">
    <source>
        <dbReference type="Proteomes" id="UP000785613"/>
    </source>
</evidence>
<proteinExistence type="predicted"/>
<name>A0ABX0LQS0_9BURK</name>
<accession>A0ABX0LQS0</accession>
<organism evidence="1 2">
    <name type="scientific">Massilia rubra</name>
    <dbReference type="NCBI Taxonomy" id="2607910"/>
    <lineage>
        <taxon>Bacteria</taxon>
        <taxon>Pseudomonadati</taxon>
        <taxon>Pseudomonadota</taxon>
        <taxon>Betaproteobacteria</taxon>
        <taxon>Burkholderiales</taxon>
        <taxon>Oxalobacteraceae</taxon>
        <taxon>Telluria group</taxon>
        <taxon>Massilia</taxon>
    </lineage>
</organism>
<comment type="caution">
    <text evidence="1">The sequence shown here is derived from an EMBL/GenBank/DDBJ whole genome shotgun (WGS) entry which is preliminary data.</text>
</comment>
<dbReference type="EMBL" id="VUYU01000024">
    <property type="protein sequence ID" value="NHZ37109.1"/>
    <property type="molecule type" value="Genomic_DNA"/>
</dbReference>
<dbReference type="Proteomes" id="UP000785613">
    <property type="component" value="Unassembled WGS sequence"/>
</dbReference>
<dbReference type="RefSeq" id="WP_167229710.1">
    <property type="nucleotide sequence ID" value="NZ_VUYU01000024.1"/>
</dbReference>
<evidence type="ECO:0008006" key="3">
    <source>
        <dbReference type="Google" id="ProtNLM"/>
    </source>
</evidence>
<sequence length="62" mass="7073">MNKKRNPEDLEKFLRVLEEWHRTGANTISCDTCQAAIRLHERGTATVHECDCGRFTGSLRGL</sequence>
<protein>
    <recommendedName>
        <fullName evidence="3">Transposase zinc-ribbon domain-containing protein</fullName>
    </recommendedName>
</protein>
<gene>
    <name evidence="1" type="ORF">F0185_26425</name>
</gene>
<keyword evidence="2" id="KW-1185">Reference proteome</keyword>
<evidence type="ECO:0000313" key="1">
    <source>
        <dbReference type="EMBL" id="NHZ37109.1"/>
    </source>
</evidence>
<reference evidence="1 2" key="1">
    <citation type="submission" date="2019-09" db="EMBL/GenBank/DDBJ databases">
        <title>Taxonomy of Antarctic Massilia spp.: description of Massilia rubra sp. nov., Massilia aquatica sp. nov., Massilia mucilaginosa sp. nov., Massilia frigida sp. nov. isolated from streams, lakes and regoliths.</title>
        <authorList>
            <person name="Holochova P."/>
            <person name="Sedlacek I."/>
            <person name="Kralova S."/>
            <person name="Maslanova I."/>
            <person name="Busse H.-J."/>
            <person name="Stankova E."/>
            <person name="Vrbovska V."/>
            <person name="Kovarovic V."/>
            <person name="Bartak M."/>
            <person name="Svec P."/>
            <person name="Pantucek R."/>
        </authorList>
    </citation>
    <scope>NUCLEOTIDE SEQUENCE [LARGE SCALE GENOMIC DNA]</scope>
    <source>
        <strain evidence="1 2">CCM 8692</strain>
    </source>
</reference>